<evidence type="ECO:0000256" key="1">
    <source>
        <dbReference type="SAM" id="Phobius"/>
    </source>
</evidence>
<dbReference type="Proteomes" id="UP000015779">
    <property type="component" value="Unassembled WGS sequence"/>
</dbReference>
<keyword evidence="1" id="KW-0472">Membrane</keyword>
<evidence type="ECO:0000313" key="2">
    <source>
        <dbReference type="EMBL" id="EPI52991.1"/>
    </source>
</evidence>
<gene>
    <name evidence="2" type="ORF">HMPREF1577_00333</name>
</gene>
<organism evidence="2 3">
    <name type="scientific">Gardnerella pickettii JCP8017A</name>
    <dbReference type="NCBI Taxonomy" id="1261062"/>
    <lineage>
        <taxon>Bacteria</taxon>
        <taxon>Bacillati</taxon>
        <taxon>Actinomycetota</taxon>
        <taxon>Actinomycetes</taxon>
        <taxon>Bifidobacteriales</taxon>
        <taxon>Bifidobacteriaceae</taxon>
        <taxon>Gardnerella</taxon>
        <taxon>Gardnerella pickettii</taxon>
    </lineage>
</organism>
<dbReference type="AlphaFoldDB" id="T2PLU7"/>
<sequence>MTVRVVIKVLILLILLTLLVTIQTVLVVVRTFLLNIKKPAIAAKILAFSDLVI</sequence>
<name>T2PLU7_9BIFI</name>
<comment type="caution">
    <text evidence="2">The sequence shown here is derived from an EMBL/GenBank/DDBJ whole genome shotgun (WGS) entry which is preliminary data.</text>
</comment>
<reference evidence="2 3" key="1">
    <citation type="submission" date="2013-06" db="EMBL/GenBank/DDBJ databases">
        <authorList>
            <person name="Weinstock G."/>
            <person name="Sodergren E."/>
            <person name="Lobos E.A."/>
            <person name="Fulton L."/>
            <person name="Fulton R."/>
            <person name="Courtney L."/>
            <person name="Fronick C."/>
            <person name="O'Laughlin M."/>
            <person name="Godfrey J."/>
            <person name="Wilson R.M."/>
            <person name="Miner T."/>
            <person name="Farmer C."/>
            <person name="Delehaunty K."/>
            <person name="Cordes M."/>
            <person name="Minx P."/>
            <person name="Tomlinson C."/>
            <person name="Chen J."/>
            <person name="Wollam A."/>
            <person name="Pepin K.H."/>
            <person name="Bhonagiri V."/>
            <person name="Zhang X."/>
            <person name="Warren W."/>
            <person name="Mitreva M."/>
            <person name="Mardis E.R."/>
            <person name="Wilson R.K."/>
        </authorList>
    </citation>
    <scope>NUCLEOTIDE SEQUENCE [LARGE SCALE GENOMIC DNA]</scope>
    <source>
        <strain evidence="2 3">JCP8017A</strain>
    </source>
</reference>
<proteinExistence type="predicted"/>
<accession>T2PLU7</accession>
<evidence type="ECO:0000313" key="3">
    <source>
        <dbReference type="Proteomes" id="UP000015779"/>
    </source>
</evidence>
<dbReference type="HOGENOM" id="CLU_3061893_0_0_11"/>
<keyword evidence="1" id="KW-1133">Transmembrane helix</keyword>
<feature type="transmembrane region" description="Helical" evidence="1">
    <location>
        <begin position="6"/>
        <end position="29"/>
    </location>
</feature>
<protein>
    <submittedName>
        <fullName evidence="2">Uncharacterized protein</fullName>
    </submittedName>
</protein>
<keyword evidence="1" id="KW-0812">Transmembrane</keyword>
<dbReference type="EMBL" id="ATJN01000017">
    <property type="protein sequence ID" value="EPI52991.1"/>
    <property type="molecule type" value="Genomic_DNA"/>
</dbReference>